<name>A0ABQ3I6K0_9BACT</name>
<comment type="caution">
    <text evidence="1">The sequence shown here is derived from an EMBL/GenBank/DDBJ whole genome shotgun (WGS) entry which is preliminary data.</text>
</comment>
<accession>A0ABQ3I6K0</accession>
<evidence type="ECO:0000313" key="1">
    <source>
        <dbReference type="EMBL" id="GHE60952.1"/>
    </source>
</evidence>
<reference evidence="2" key="1">
    <citation type="journal article" date="2019" name="Int. J. Syst. Evol. Microbiol.">
        <title>The Global Catalogue of Microorganisms (GCM) 10K type strain sequencing project: providing services to taxonomists for standard genome sequencing and annotation.</title>
        <authorList>
            <consortium name="The Broad Institute Genomics Platform"/>
            <consortium name="The Broad Institute Genome Sequencing Center for Infectious Disease"/>
            <person name="Wu L."/>
            <person name="Ma J."/>
        </authorList>
    </citation>
    <scope>NUCLEOTIDE SEQUENCE [LARGE SCALE GENOMIC DNA]</scope>
    <source>
        <strain evidence="2">CGMCC 1.15111</strain>
    </source>
</reference>
<dbReference type="RefSeq" id="WP_189629598.1">
    <property type="nucleotide sequence ID" value="NZ_BNAG01000002.1"/>
</dbReference>
<dbReference type="EMBL" id="BNAG01000002">
    <property type="protein sequence ID" value="GHE60952.1"/>
    <property type="molecule type" value="Genomic_DNA"/>
</dbReference>
<organism evidence="1 2">
    <name type="scientific">Roseivirga thermotolerans</name>
    <dbReference type="NCBI Taxonomy" id="1758176"/>
    <lineage>
        <taxon>Bacteria</taxon>
        <taxon>Pseudomonadati</taxon>
        <taxon>Bacteroidota</taxon>
        <taxon>Cytophagia</taxon>
        <taxon>Cytophagales</taxon>
        <taxon>Roseivirgaceae</taxon>
        <taxon>Roseivirga</taxon>
    </lineage>
</organism>
<gene>
    <name evidence="1" type="ORF">GCM10011340_14820</name>
</gene>
<evidence type="ECO:0000313" key="2">
    <source>
        <dbReference type="Proteomes" id="UP000658258"/>
    </source>
</evidence>
<sequence length="654" mass="71376">MALAYLKYEGSFGGNHHFTFDLGANRFFKLGVGRETRRSKRSGLRFIDNVYYTTPLKNIPEQALGRGKIVLPNERLQERQSYVQLISYADRKQTGATFSDLISIRILSSLNGNGGDFTMPELGFSNQQTMNTINIDHKPLTLKEEQYSDAMFIQGLIAAIPGVISAAGPILKGLVSGAGGASGIANIVGSLLGGAGGGLLNGGATATAPAQAGNGRASIDLTSPEFLNLVKTVLEKLPNLSTARAQSQYSEAKVAPALAALIPMLQKVLSPEVMKSIIESPNKMLNTIIDGTAKLDKQDMEHLEKLNPGVDDPSVERILAGMSLMLASNAKAIPFKQIRSVDFDFKLKRAESGKSQSKAFLKGAAIRVPIQVSTPKTLPETIVQVIIKDPEKLTVFVEKKFKVPTLQNGEVLDTISFEAHELLDVPSNKDLLLCLSLVWKNSKGQKIGTQKTTLVTFTSAYMFGHVGGVVGSSAPLNDVNQHRDFWHKVWQADLKGSTRKVTFDTKYIYQLSNQTSRNAQNQTRIKWNNPAEFGEERNVQGKLLSGFEASITLLNQLLPRVSDYPSLSQDQLEALSSDHFVGQSAFSARTQLEFRGRTGDTLALWIFPELQIREIVLKKTAEADLNGQPTAFTEETVHFGLPAAVHFIGVSSDR</sequence>
<keyword evidence="2" id="KW-1185">Reference proteome</keyword>
<protein>
    <submittedName>
        <fullName evidence="1">Uncharacterized protein</fullName>
    </submittedName>
</protein>
<proteinExistence type="predicted"/>
<dbReference type="Proteomes" id="UP000658258">
    <property type="component" value="Unassembled WGS sequence"/>
</dbReference>